<dbReference type="GO" id="GO:0005980">
    <property type="term" value="P:glycogen catabolic process"/>
    <property type="evidence" value="ECO:0007669"/>
    <property type="project" value="InterPro"/>
</dbReference>
<dbReference type="InterPro" id="IPR032788">
    <property type="entry name" value="AGL_central"/>
</dbReference>
<dbReference type="OrthoDB" id="10248904at2759"/>
<dbReference type="Pfam" id="PF16561">
    <property type="entry name" value="AMPK1_CBM"/>
    <property type="match status" value="1"/>
</dbReference>
<reference evidence="5" key="1">
    <citation type="submission" date="2021-01" db="EMBL/GenBank/DDBJ databases">
        <authorList>
            <consortium name="Genoscope - CEA"/>
            <person name="William W."/>
        </authorList>
    </citation>
    <scope>NUCLEOTIDE SEQUENCE</scope>
</reference>
<dbReference type="EMBL" id="CAJJDN010000099">
    <property type="protein sequence ID" value="CAD8111929.1"/>
    <property type="molecule type" value="Genomic_DNA"/>
</dbReference>
<feature type="domain" description="Glycogen debranching enzyme glucanotransferase" evidence="2">
    <location>
        <begin position="127"/>
        <end position="544"/>
    </location>
</feature>
<dbReference type="Pfam" id="PF14701">
    <property type="entry name" value="hDGE_amylase"/>
    <property type="match status" value="1"/>
</dbReference>
<keyword evidence="6" id="KW-1185">Reference proteome</keyword>
<organism evidence="5 6">
    <name type="scientific">Paramecium sonneborni</name>
    <dbReference type="NCBI Taxonomy" id="65129"/>
    <lineage>
        <taxon>Eukaryota</taxon>
        <taxon>Sar</taxon>
        <taxon>Alveolata</taxon>
        <taxon>Ciliophora</taxon>
        <taxon>Intramacronucleata</taxon>
        <taxon>Oligohymenophorea</taxon>
        <taxon>Peniculida</taxon>
        <taxon>Parameciidae</taxon>
        <taxon>Paramecium</taxon>
    </lineage>
</organism>
<feature type="domain" description="AMP-activated protein kinase glycogen-binding" evidence="4">
    <location>
        <begin position="703"/>
        <end position="759"/>
    </location>
</feature>
<dbReference type="CDD" id="cd02859">
    <property type="entry name" value="E_set_AMPKbeta_like_N"/>
    <property type="match status" value="1"/>
</dbReference>
<dbReference type="GO" id="GO:0004134">
    <property type="term" value="F:4-alpha-glucanotransferase activity"/>
    <property type="evidence" value="ECO:0007669"/>
    <property type="project" value="InterPro"/>
</dbReference>
<evidence type="ECO:0000313" key="5">
    <source>
        <dbReference type="EMBL" id="CAD8111929.1"/>
    </source>
</evidence>
<dbReference type="Proteomes" id="UP000692954">
    <property type="component" value="Unassembled WGS sequence"/>
</dbReference>
<accession>A0A8S1Q8J0</accession>
<dbReference type="InterPro" id="IPR010401">
    <property type="entry name" value="AGL/Gdb1"/>
</dbReference>
<dbReference type="Pfam" id="PF06202">
    <property type="entry name" value="GDE_C"/>
    <property type="match status" value="1"/>
</dbReference>
<dbReference type="InterPro" id="IPR032792">
    <property type="entry name" value="AGL_glucanoTrfase"/>
</dbReference>
<evidence type="ECO:0000259" key="1">
    <source>
        <dbReference type="Pfam" id="PF06202"/>
    </source>
</evidence>
<dbReference type="Pfam" id="PF14702">
    <property type="entry name" value="hGDE_central"/>
    <property type="match status" value="1"/>
</dbReference>
<feature type="domain" description="Glycogen debranching enzyme C-terminal" evidence="1">
    <location>
        <begin position="1074"/>
        <end position="1527"/>
    </location>
</feature>
<evidence type="ECO:0000313" key="6">
    <source>
        <dbReference type="Proteomes" id="UP000692954"/>
    </source>
</evidence>
<protein>
    <recommendedName>
        <fullName evidence="7">Glycogen debranching enzyme</fullName>
    </recommendedName>
</protein>
<gene>
    <name evidence="5" type="ORF">PSON_ATCC_30995.1.T0990128</name>
</gene>
<dbReference type="FunFam" id="3.20.20.80:FF:000360">
    <property type="entry name" value="Amylo-alpha-1,6-glucosidase family protein"/>
    <property type="match status" value="1"/>
</dbReference>
<name>A0A8S1Q8J0_9CILI</name>
<dbReference type="GO" id="GO:0004135">
    <property type="term" value="F:amylo-alpha-1,6-glucosidase activity"/>
    <property type="evidence" value="ECO:0007669"/>
    <property type="project" value="InterPro"/>
</dbReference>
<dbReference type="InterPro" id="IPR032640">
    <property type="entry name" value="AMPK1_CBM"/>
</dbReference>
<proteinExistence type="predicted"/>
<sequence length="1533" mass="178333">MQQDRFFLELNQQGEIEGSHDKAIYALQQKVVRIFVRNRKQGYYPYVIMQKGYKRIHEMENQTLKQIQQHHDVKPFTLDSSGDWKVDVEFSLPGAAYLRLCWLIAQDKPVVLGVENHIIVQPNHVAKLQELTIQTLLPYCLGKFEDYEKQIRSQVELGYEAFHFPPIQQLGQSTSLYAIADQLKLNTDIFGNYTYDDLKQLFAKFPNTHFFIDILLNHTAFDSNWLVQPEFENATYNVANSPHLEAAIKLDCAIAEFSNKLGSGLLTQYPRNTIYNENDLNQIMDILEHEYIRKLNIHGYFQFNINGVVNEIHRRCNKIVLGKNEQQEENQNIFIKSASEMMLQLIGQQTILKGYKEYGVSLNYEVIVEYLNKDENYKKVSLEYIRELLQYYNHQYWNEAEQYIREAVNSTRGQITWWKLTLKNPQVEVNEKGDSLVPRYFTKLSNGKYVANNGWIQGFDPLNNFAENQDHHYLRRTIVIWGDLVKLRYGHKKQDSPALWKYMKRYVQQMAQIFAGLRLDNAHSTPMIVGEYMMRNARKANPNILVFAELFTGSPEKDSIFTKTMGINCLVRETNRCHDAGHLNRELHYYSGDGRMSIGSLPKLQEQFESMNETFTILQPQYSPALIYEQSHDNESLLSTHGYKHQLPIASLISFSGCMGGSVRGYDQFLPNKLSVVDERRQYTIDQPQEQLVIERQSVVAFRYDGLPNQYVEVFGSWNQWSTGLILNSTNNNIYTSTLTLNEGSYEYKYKVNSNWIDQINRKLIVEPNPMKIHTTMELVRLKLHQIKKELNTDFPFIFCQNYGDTIQIITRETQDKCRSKVLITVPSFGIPNTFTSIKLPGQLVKVDAIFYHDDFIQHPQQNNQFIQASQVRIIQHSNIREFAEIQDNHLNFVKLPSSFTAVLECQIIPEQQNNLQSLDLIFNDNSQQQLFNELTSSQLNYLLFMSEPEERDKNNKGLYFIPNYRQLIYAGFAGPRSATREAQTINNLAHPICENLRNGNWLLDYLNDRVQYQLSLLQLSKLINTITNQIKNIPRYHIPSYFCKFVDFIYNHSMLSITNFQTSQFKRELKLASYQFIADLPFSKSMAAGLPHFTTGWARSWGRDTFISFKGIYLENGLISEAKEALLTFGSCLRHGLIPNLLDSTNNPRYNCRDACWWYIKAVKDYIQYAQKSEILNEEVQMVFLDDDMDKHYQLKSQGVVIKKTVAEIIQKIFQSHATGIKFREWRAGSQIDNCMQSEGFNISLCLDEQTGFIVGGNWLNCLTWMDKMGSSDVNRGIPATSRDGAPIELTALLKVCLDFVTHSSSHYPFDGVICPNGKKLLFKEWSHFLVVNFEKYYYIPKQHDPNYQDYHIVEKHVRHRQIYKDLVKSSKPRNEYQLRCNASIAIGLAPELFNKEKAMFHLASVEAYLLRENSIGVKTLDPAASEYVHFYDNSDQSHIFNVSHGFSYHNGPEWVWVYGYFIKALIAIHGKEHIDRQLFYSYLSNHKTTLHQNEWYSLPEMTNGNGEYNVFSCRAQAWSIACILEAVSEYE</sequence>
<evidence type="ECO:0000259" key="3">
    <source>
        <dbReference type="Pfam" id="PF14702"/>
    </source>
</evidence>
<dbReference type="InterPro" id="IPR032790">
    <property type="entry name" value="GDE_C"/>
</dbReference>
<dbReference type="PANTHER" id="PTHR10569:SF2">
    <property type="entry name" value="GLYCOGEN DEBRANCHING ENZYME"/>
    <property type="match status" value="1"/>
</dbReference>
<comment type="caution">
    <text evidence="5">The sequence shown here is derived from an EMBL/GenBank/DDBJ whole genome shotgun (WGS) entry which is preliminary data.</text>
</comment>
<evidence type="ECO:0000259" key="2">
    <source>
        <dbReference type="Pfam" id="PF14701"/>
    </source>
</evidence>
<feature type="domain" description="Glycogen debranching enzyme central" evidence="3">
    <location>
        <begin position="779"/>
        <end position="1010"/>
    </location>
</feature>
<evidence type="ECO:0008006" key="7">
    <source>
        <dbReference type="Google" id="ProtNLM"/>
    </source>
</evidence>
<dbReference type="FunFam" id="1.50.10.10:FF:000157">
    <property type="entry name" value="Uncharacterized protein"/>
    <property type="match status" value="1"/>
</dbReference>
<dbReference type="PANTHER" id="PTHR10569">
    <property type="entry name" value="GLYCOGEN DEBRANCHING ENZYME"/>
    <property type="match status" value="1"/>
</dbReference>
<evidence type="ECO:0000259" key="4">
    <source>
        <dbReference type="Pfam" id="PF16561"/>
    </source>
</evidence>